<comment type="pathway">
    <text evidence="15">Nucleotide-sugar biosynthesis; ADP-L-glycero-beta-D-manno-heptose biosynthesis; ADP-L-glycero-beta-D-manno-heptose from D-glycero-beta-D-manno-heptose 7-phosphate: step 3/4.</text>
</comment>
<dbReference type="NCBIfam" id="TIGR02198">
    <property type="entry name" value="rfaE_dom_I"/>
    <property type="match status" value="1"/>
</dbReference>
<keyword evidence="8 15" id="KW-0067">ATP-binding</keyword>
<evidence type="ECO:0000256" key="11">
    <source>
        <dbReference type="ARBA" id="ARBA00047428"/>
    </source>
</evidence>
<gene>
    <name evidence="15" type="primary">hldE</name>
    <name evidence="18" type="ORF">RED65_16206</name>
</gene>
<dbReference type="NCBIfam" id="TIGR02199">
    <property type="entry name" value="rfaE_dom_II"/>
    <property type="match status" value="1"/>
</dbReference>
<feature type="active site" evidence="15">
    <location>
        <position position="264"/>
    </location>
</feature>
<dbReference type="SUPFAM" id="SSF53613">
    <property type="entry name" value="Ribokinase-like"/>
    <property type="match status" value="1"/>
</dbReference>
<comment type="function">
    <text evidence="1 15">Catalyzes the phosphorylation of D-glycero-D-manno-heptose 7-phosphate at the C-1 position to selectively form D-glycero-beta-D-manno-heptose-1,7-bisphosphate.</text>
</comment>
<feature type="binding site" evidence="15">
    <location>
        <begin position="195"/>
        <end position="198"/>
    </location>
    <ligand>
        <name>ATP</name>
        <dbReference type="ChEBI" id="CHEBI:30616"/>
    </ligand>
</feature>
<accession>Q1N2L0</accession>
<evidence type="ECO:0000256" key="14">
    <source>
        <dbReference type="ARBA" id="ARBA00061122"/>
    </source>
</evidence>
<dbReference type="InterPro" id="IPR014729">
    <property type="entry name" value="Rossmann-like_a/b/a_fold"/>
</dbReference>
<feature type="region of interest" description="Cytidylyltransferase" evidence="15">
    <location>
        <begin position="344"/>
        <end position="476"/>
    </location>
</feature>
<dbReference type="OrthoDB" id="9802794at2"/>
<dbReference type="Gene3D" id="3.40.50.620">
    <property type="entry name" value="HUPs"/>
    <property type="match status" value="1"/>
</dbReference>
<comment type="function">
    <text evidence="2 15">Catalyzes the ADP transfer from ATP to D-glycero-beta-D-manno-heptose 1-phosphate, yielding ADP-D-glycero-beta-D-manno-heptose.</text>
</comment>
<evidence type="ECO:0000256" key="1">
    <source>
        <dbReference type="ARBA" id="ARBA00002319"/>
    </source>
</evidence>
<dbReference type="EC" id="2.7.1.167" evidence="15"/>
<comment type="caution">
    <text evidence="18">The sequence shown here is derived from an EMBL/GenBank/DDBJ whole genome shotgun (WGS) entry which is preliminary data.</text>
</comment>
<evidence type="ECO:0000313" key="19">
    <source>
        <dbReference type="Proteomes" id="UP000004263"/>
    </source>
</evidence>
<dbReference type="Proteomes" id="UP000004263">
    <property type="component" value="Unassembled WGS sequence"/>
</dbReference>
<name>Q1N2L0_9GAMM</name>
<dbReference type="FunFam" id="3.40.50.620:FF:000028">
    <property type="entry name" value="Bifunctional protein HldE"/>
    <property type="match status" value="1"/>
</dbReference>
<keyword evidence="5 15" id="KW-0548">Nucleotidyltransferase</keyword>
<evidence type="ECO:0000256" key="5">
    <source>
        <dbReference type="ARBA" id="ARBA00022695"/>
    </source>
</evidence>
<dbReference type="GO" id="GO:0097171">
    <property type="term" value="P:ADP-L-glycero-beta-D-manno-heptose biosynthetic process"/>
    <property type="evidence" value="ECO:0007669"/>
    <property type="project" value="UniProtKB-UniPathway"/>
</dbReference>
<feature type="region of interest" description="Ribokinase" evidence="15">
    <location>
        <begin position="1"/>
        <end position="318"/>
    </location>
</feature>
<dbReference type="InterPro" id="IPR011611">
    <property type="entry name" value="PfkB_dom"/>
</dbReference>
<dbReference type="AlphaFoldDB" id="Q1N2L0"/>
<dbReference type="GO" id="GO:0033786">
    <property type="term" value="F:heptose-1-phosphate adenylyltransferase activity"/>
    <property type="evidence" value="ECO:0007669"/>
    <property type="project" value="UniProtKB-UniRule"/>
</dbReference>
<evidence type="ECO:0000256" key="12">
    <source>
        <dbReference type="ARBA" id="ARBA00052873"/>
    </source>
</evidence>
<keyword evidence="4 15" id="KW-0808">Transferase</keyword>
<comment type="pathway">
    <text evidence="15">Nucleotide-sugar biosynthesis; ADP-L-glycero-beta-D-manno-heptose biosynthesis; ADP-L-glycero-beta-D-manno-heptose from D-glycero-beta-D-manno-heptose 7-phosphate: step 1/4.</text>
</comment>
<keyword evidence="9 15" id="KW-0511">Multifunctional enzyme</keyword>
<comment type="catalytic activity">
    <reaction evidence="12 15">
        <text>D-glycero-beta-D-manno-heptose 7-phosphate + ATP = D-glycero-beta-D-manno-heptose 1,7-bisphosphate + ADP + H(+)</text>
        <dbReference type="Rhea" id="RHEA:27473"/>
        <dbReference type="ChEBI" id="CHEBI:15378"/>
        <dbReference type="ChEBI" id="CHEBI:30616"/>
        <dbReference type="ChEBI" id="CHEBI:60204"/>
        <dbReference type="ChEBI" id="CHEBI:60208"/>
        <dbReference type="ChEBI" id="CHEBI:456216"/>
        <dbReference type="EC" id="2.7.1.167"/>
    </reaction>
</comment>
<evidence type="ECO:0000259" key="16">
    <source>
        <dbReference type="Pfam" id="PF00294"/>
    </source>
</evidence>
<dbReference type="InterPro" id="IPR023030">
    <property type="entry name" value="Bifunc_HldE"/>
</dbReference>
<dbReference type="GO" id="GO:0005829">
    <property type="term" value="C:cytosol"/>
    <property type="evidence" value="ECO:0007669"/>
    <property type="project" value="TreeGrafter"/>
</dbReference>
<dbReference type="STRING" id="207949.RED65_16206"/>
<keyword evidence="6 15" id="KW-0547">Nucleotide-binding</keyword>
<dbReference type="RefSeq" id="WP_007018206.1">
    <property type="nucleotide sequence ID" value="NZ_CH724116.1"/>
</dbReference>
<dbReference type="PANTHER" id="PTHR46969">
    <property type="entry name" value="BIFUNCTIONAL PROTEIN HLDE"/>
    <property type="match status" value="1"/>
</dbReference>
<evidence type="ECO:0000256" key="2">
    <source>
        <dbReference type="ARBA" id="ARBA00003753"/>
    </source>
</evidence>
<dbReference type="CDD" id="cd01172">
    <property type="entry name" value="RfaE_like"/>
    <property type="match status" value="1"/>
</dbReference>
<dbReference type="FunFam" id="3.40.1190.20:FF:000002">
    <property type="entry name" value="Bifunctional protein HldE"/>
    <property type="match status" value="1"/>
</dbReference>
<dbReference type="PANTHER" id="PTHR46969:SF1">
    <property type="entry name" value="BIFUNCTIONAL PROTEIN HLDE"/>
    <property type="match status" value="1"/>
</dbReference>
<comment type="subunit">
    <text evidence="3 15">Homodimer.</text>
</comment>
<organism evidence="18 19">
    <name type="scientific">Bermanella marisrubri</name>
    <dbReference type="NCBI Taxonomy" id="207949"/>
    <lineage>
        <taxon>Bacteria</taxon>
        <taxon>Pseudomonadati</taxon>
        <taxon>Pseudomonadota</taxon>
        <taxon>Gammaproteobacteria</taxon>
        <taxon>Oceanospirillales</taxon>
        <taxon>Oceanospirillaceae</taxon>
        <taxon>Bermanella</taxon>
    </lineage>
</organism>
<evidence type="ECO:0000256" key="7">
    <source>
        <dbReference type="ARBA" id="ARBA00022777"/>
    </source>
</evidence>
<dbReference type="GO" id="GO:0016773">
    <property type="term" value="F:phosphotransferase activity, alcohol group as acceptor"/>
    <property type="evidence" value="ECO:0007669"/>
    <property type="project" value="InterPro"/>
</dbReference>
<dbReference type="InterPro" id="IPR029056">
    <property type="entry name" value="Ribokinase-like"/>
</dbReference>
<evidence type="ECO:0000256" key="6">
    <source>
        <dbReference type="ARBA" id="ARBA00022741"/>
    </source>
</evidence>
<evidence type="ECO:0000259" key="17">
    <source>
        <dbReference type="Pfam" id="PF01467"/>
    </source>
</evidence>
<keyword evidence="7 15" id="KW-0418">Kinase</keyword>
<evidence type="ECO:0000256" key="8">
    <source>
        <dbReference type="ARBA" id="ARBA00022840"/>
    </source>
</evidence>
<dbReference type="HAMAP" id="MF_01603">
    <property type="entry name" value="HldE"/>
    <property type="match status" value="1"/>
</dbReference>
<dbReference type="InterPro" id="IPR011913">
    <property type="entry name" value="RfaE_dom_I"/>
</dbReference>
<proteinExistence type="inferred from homology"/>
<evidence type="ECO:0000256" key="10">
    <source>
        <dbReference type="ARBA" id="ARBA00023277"/>
    </source>
</evidence>
<comment type="similarity">
    <text evidence="14 15">In the C-terminal section; belongs to the cytidylyltransferase family.</text>
</comment>
<dbReference type="Pfam" id="PF01467">
    <property type="entry name" value="CTP_transf_like"/>
    <property type="match status" value="1"/>
</dbReference>
<sequence>MTLSIPQFDQAKVLVVGDVMLDRYWSGPTSRISPEAPVPVVKVTDIEDRAGGAGNVALNIASLNAYAGLIGLVGNDNNAKALVESLQHNHIQTQFSYIDSHPTITKLRVLSRHQQLIRLDFEESFGEVDNGDMLEQYQTLLPEYDVIILSDYGKGALHNVEAFIELGRNAGKTVLVDPKGTDFSKYRGASLITPNMSEFEGVVGTCKDEADVVSKGFALLEELNLQALLVTRSEKGMTLFQKNQQPVHLAATAQEVYDVTGAGDTVISVLASALAAGQSYTQATALANTAAALVVAKLGTATVSVAELRQAAKADAVAHDGIVDEEQLKQIILSAKAEGETLVMTNGCFDILHPGHVSYLKAAKALGDKLIVAVNTDDSVRRLKGPDRPINSTEHRMDVLAGLSSVDYVVAFSEDTPQRLIANLLPDILVKGGDYKIEDIAGGQEVISNGGEVKVLNFEEGCSTTNIINSIKQHGK</sequence>
<dbReference type="NCBIfam" id="NF008454">
    <property type="entry name" value="PRK11316.1"/>
    <property type="match status" value="1"/>
</dbReference>
<dbReference type="GO" id="GO:0033785">
    <property type="term" value="F:heptose 7-phosphate kinase activity"/>
    <property type="evidence" value="ECO:0007669"/>
    <property type="project" value="UniProtKB-UniRule"/>
</dbReference>
<evidence type="ECO:0000256" key="4">
    <source>
        <dbReference type="ARBA" id="ARBA00022679"/>
    </source>
</evidence>
<dbReference type="GO" id="GO:0005524">
    <property type="term" value="F:ATP binding"/>
    <property type="evidence" value="ECO:0007669"/>
    <property type="project" value="UniProtKB-UniRule"/>
</dbReference>
<dbReference type="EC" id="2.7.7.70" evidence="15"/>
<evidence type="ECO:0000256" key="3">
    <source>
        <dbReference type="ARBA" id="ARBA00011738"/>
    </source>
</evidence>
<dbReference type="InterPro" id="IPR011914">
    <property type="entry name" value="RfaE_dom_II"/>
</dbReference>
<keyword evidence="19" id="KW-1185">Reference proteome</keyword>
<evidence type="ECO:0000256" key="9">
    <source>
        <dbReference type="ARBA" id="ARBA00023268"/>
    </source>
</evidence>
<dbReference type="EMBL" id="AAQH01000007">
    <property type="protein sequence ID" value="EAT12397.1"/>
    <property type="molecule type" value="Genomic_DNA"/>
</dbReference>
<feature type="domain" description="Carbohydrate kinase PfkB" evidence="16">
    <location>
        <begin position="11"/>
        <end position="302"/>
    </location>
</feature>
<dbReference type="InterPro" id="IPR004821">
    <property type="entry name" value="Cyt_trans-like"/>
</dbReference>
<feature type="domain" description="Cytidyltransferase-like" evidence="17">
    <location>
        <begin position="344"/>
        <end position="469"/>
    </location>
</feature>
<keyword evidence="10 15" id="KW-0119">Carbohydrate metabolism</keyword>
<reference evidence="18 19" key="1">
    <citation type="submission" date="2006-03" db="EMBL/GenBank/DDBJ databases">
        <authorList>
            <person name="Pinhassi J."/>
            <person name="Pedros-Alio C."/>
            <person name="Ferriera S."/>
            <person name="Johnson J."/>
            <person name="Kravitz S."/>
            <person name="Halpern A."/>
            <person name="Remington K."/>
            <person name="Beeson K."/>
            <person name="Tran B."/>
            <person name="Rogers Y.-H."/>
            <person name="Friedman R."/>
            <person name="Venter J.C."/>
        </authorList>
    </citation>
    <scope>NUCLEOTIDE SEQUENCE [LARGE SCALE GENOMIC DNA]</scope>
    <source>
        <strain evidence="18 19">RED65</strain>
    </source>
</reference>
<evidence type="ECO:0000256" key="15">
    <source>
        <dbReference type="HAMAP-Rule" id="MF_01603"/>
    </source>
</evidence>
<dbReference type="SUPFAM" id="SSF52374">
    <property type="entry name" value="Nucleotidylyl transferase"/>
    <property type="match status" value="1"/>
</dbReference>
<dbReference type="UniPathway" id="UPA00356">
    <property type="reaction ID" value="UER00437"/>
</dbReference>
<dbReference type="Pfam" id="PF00294">
    <property type="entry name" value="PfkB"/>
    <property type="match status" value="1"/>
</dbReference>
<protein>
    <recommendedName>
        <fullName evidence="15">Bifunctional protein HldE</fullName>
    </recommendedName>
    <domain>
        <recommendedName>
            <fullName evidence="15">D-beta-D-heptose 7-phosphate kinase</fullName>
            <ecNumber evidence="15">2.7.1.167</ecNumber>
        </recommendedName>
        <alternativeName>
            <fullName evidence="15">D-beta-D-heptose 7-phosphotransferase</fullName>
        </alternativeName>
        <alternativeName>
            <fullName evidence="15">D-glycero-beta-D-manno-heptose-7-phosphate kinase</fullName>
        </alternativeName>
    </domain>
    <domain>
        <recommendedName>
            <fullName evidence="15">D-beta-D-heptose 1-phosphate adenylyltransferase</fullName>
            <ecNumber evidence="15">2.7.7.70</ecNumber>
        </recommendedName>
        <alternativeName>
            <fullName evidence="15">D-glycero-beta-D-manno-heptose 1-phosphate adenylyltransferase</fullName>
        </alternativeName>
    </domain>
</protein>
<dbReference type="NCBIfam" id="TIGR00125">
    <property type="entry name" value="cyt_tran_rel"/>
    <property type="match status" value="1"/>
</dbReference>
<evidence type="ECO:0000313" key="18">
    <source>
        <dbReference type="EMBL" id="EAT12397.1"/>
    </source>
</evidence>
<dbReference type="HOGENOM" id="CLU_021150_2_1_6"/>
<comment type="catalytic activity">
    <reaction evidence="11 15">
        <text>D-glycero-beta-D-manno-heptose 1-phosphate + ATP + H(+) = ADP-D-glycero-beta-D-manno-heptose + diphosphate</text>
        <dbReference type="Rhea" id="RHEA:27465"/>
        <dbReference type="ChEBI" id="CHEBI:15378"/>
        <dbReference type="ChEBI" id="CHEBI:30616"/>
        <dbReference type="ChEBI" id="CHEBI:33019"/>
        <dbReference type="ChEBI" id="CHEBI:59967"/>
        <dbReference type="ChEBI" id="CHEBI:61593"/>
        <dbReference type="EC" id="2.7.7.70"/>
    </reaction>
</comment>
<evidence type="ECO:0000256" key="13">
    <source>
        <dbReference type="ARBA" id="ARBA00060955"/>
    </source>
</evidence>
<dbReference type="Gene3D" id="3.40.1190.20">
    <property type="match status" value="1"/>
</dbReference>
<comment type="similarity">
    <text evidence="13 15">In the N-terminal section; belongs to the carbohydrate kinase PfkB family.</text>
</comment>